<dbReference type="eggNOG" id="COG1406">
    <property type="taxonomic scope" value="Bacteria"/>
</dbReference>
<dbReference type="InterPro" id="IPR028051">
    <property type="entry name" value="CheX-like_dom"/>
</dbReference>
<dbReference type="CDD" id="cd17906">
    <property type="entry name" value="CheX"/>
    <property type="match status" value="1"/>
</dbReference>
<keyword evidence="4" id="KW-1185">Reference proteome</keyword>
<dbReference type="EMBL" id="CP002736">
    <property type="protein sequence ID" value="AEF93325.1"/>
    <property type="molecule type" value="Genomic_DNA"/>
</dbReference>
<dbReference type="STRING" id="868595.Desca_0432"/>
<dbReference type="InterPro" id="IPR028976">
    <property type="entry name" value="CheC-like_sf"/>
</dbReference>
<dbReference type="GO" id="GO:0006935">
    <property type="term" value="P:chemotaxis"/>
    <property type="evidence" value="ECO:0007669"/>
    <property type="project" value="UniProtKB-KW"/>
</dbReference>
<dbReference type="HOGENOM" id="CLU_116290_1_1_9"/>
<name>F6B700_DESCC</name>
<protein>
    <submittedName>
        <fullName evidence="3">CheC domain protein</fullName>
    </submittedName>
</protein>
<dbReference type="PANTHER" id="PTHR39452:SF1">
    <property type="entry name" value="CHEY-P PHOSPHATASE CHEX"/>
    <property type="match status" value="1"/>
</dbReference>
<feature type="domain" description="Chemotaxis phosphatase CheX-like" evidence="2">
    <location>
        <begin position="46"/>
        <end position="138"/>
    </location>
</feature>
<dbReference type="PANTHER" id="PTHR39452">
    <property type="entry name" value="CHEY-P PHOSPHATASE CHEX"/>
    <property type="match status" value="1"/>
</dbReference>
<sequence>MQMKADYVNAFYLATKEVFKQMLDVETELGQPRAVEDMLAGKEANVLIGLTGDIAGSVLYSFPQKMALEMVKILSGMEMEELDVFVTSALGEMANIISGNAASFLEKAGLNCNIFPPQIILGKHKTVSVAAQKAIVLPLKTNIGEFEVSVAVKN</sequence>
<dbReference type="Proteomes" id="UP000009226">
    <property type="component" value="Chromosome"/>
</dbReference>
<evidence type="ECO:0000313" key="4">
    <source>
        <dbReference type="Proteomes" id="UP000009226"/>
    </source>
</evidence>
<organism evidence="3 4">
    <name type="scientific">Desulfotomaculum nigrificans (strain DSM 14880 / VKM B-2319 / CO-1-SRB)</name>
    <name type="common">Desulfotomaculum carboxydivorans</name>
    <dbReference type="NCBI Taxonomy" id="868595"/>
    <lineage>
        <taxon>Bacteria</taxon>
        <taxon>Bacillati</taxon>
        <taxon>Bacillota</taxon>
        <taxon>Clostridia</taxon>
        <taxon>Eubacteriales</taxon>
        <taxon>Desulfotomaculaceae</taxon>
        <taxon>Desulfotomaculum</taxon>
    </lineage>
</organism>
<dbReference type="KEGG" id="dca:Desca_0432"/>
<evidence type="ECO:0000313" key="3">
    <source>
        <dbReference type="EMBL" id="AEF93325.1"/>
    </source>
</evidence>
<gene>
    <name evidence="3" type="ordered locus">Desca_0432</name>
</gene>
<accession>F6B700</accession>
<dbReference type="Gene3D" id="3.40.1550.10">
    <property type="entry name" value="CheC-like"/>
    <property type="match status" value="1"/>
</dbReference>
<proteinExistence type="predicted"/>
<dbReference type="SUPFAM" id="SSF103039">
    <property type="entry name" value="CheC-like"/>
    <property type="match status" value="1"/>
</dbReference>
<keyword evidence="1" id="KW-0145">Chemotaxis</keyword>
<dbReference type="Pfam" id="PF13690">
    <property type="entry name" value="CheX"/>
    <property type="match status" value="1"/>
</dbReference>
<dbReference type="RefSeq" id="WP_013809617.1">
    <property type="nucleotide sequence ID" value="NC_015565.1"/>
</dbReference>
<evidence type="ECO:0000259" key="2">
    <source>
        <dbReference type="Pfam" id="PF13690"/>
    </source>
</evidence>
<evidence type="ECO:0000256" key="1">
    <source>
        <dbReference type="ARBA" id="ARBA00022500"/>
    </source>
</evidence>
<dbReference type="InterPro" id="IPR038756">
    <property type="entry name" value="CheX-like"/>
</dbReference>
<reference evidence="3 4" key="1">
    <citation type="submission" date="2011-05" db="EMBL/GenBank/DDBJ databases">
        <title>Complete sequence of Desulfotomaculum carboxydivorans CO-1-SRB.</title>
        <authorList>
            <consortium name="US DOE Joint Genome Institute"/>
            <person name="Lucas S."/>
            <person name="Han J."/>
            <person name="Lapidus A."/>
            <person name="Cheng J.-F."/>
            <person name="Goodwin L."/>
            <person name="Pitluck S."/>
            <person name="Peters L."/>
            <person name="Mikhailova N."/>
            <person name="Lu M."/>
            <person name="Han C."/>
            <person name="Tapia R."/>
            <person name="Land M."/>
            <person name="Hauser L."/>
            <person name="Kyrpides N."/>
            <person name="Ivanova N."/>
            <person name="Pagani I."/>
            <person name="Stams A."/>
            <person name="Plugge C."/>
            <person name="Muyzer G."/>
            <person name="Kuever J."/>
            <person name="Parshina S."/>
            <person name="Ivanova A."/>
            <person name="Nazina T."/>
            <person name="Woyke T."/>
        </authorList>
    </citation>
    <scope>NUCLEOTIDE SEQUENCE [LARGE SCALE GENOMIC DNA]</scope>
    <source>
        <strain evidence="4">DSM 14880 / VKM B-2319 / CO-1-SRB</strain>
    </source>
</reference>
<dbReference type="AlphaFoldDB" id="F6B700"/>